<comment type="caution">
    <text evidence="3">The sequence shown here is derived from an EMBL/GenBank/DDBJ whole genome shotgun (WGS) entry which is preliminary data.</text>
</comment>
<dbReference type="InterPro" id="IPR019933">
    <property type="entry name" value="DivIVA_domain"/>
</dbReference>
<evidence type="ECO:0000256" key="1">
    <source>
        <dbReference type="SAM" id="MobiDB-lite"/>
    </source>
</evidence>
<dbReference type="RefSeq" id="WP_049148191.1">
    <property type="nucleotide sequence ID" value="NZ_CP091865.1"/>
</dbReference>
<protein>
    <submittedName>
        <fullName evidence="3">DivIVA domain-containing protein</fullName>
    </submittedName>
</protein>
<sequence>MTIFLSWIFLLIITAIIVICGVVGWAKLFGTDGADDAAARVSGASNSDAYADYAHAENCSAIGLANRQAVSVGDLDAVEFSVVPRGYRADQVDAVLAECQRELMRLRSELEHFQQSDADAGGPADTAVDKTADTQQQTAEQPEETRGINEG</sequence>
<dbReference type="Gene3D" id="6.10.250.660">
    <property type="match status" value="1"/>
</dbReference>
<feature type="transmembrane region" description="Helical" evidence="2">
    <location>
        <begin position="6"/>
        <end position="26"/>
    </location>
</feature>
<dbReference type="AlphaFoldDB" id="A0AAP4BSJ6"/>
<name>A0AAP4BSJ6_9CORY</name>
<accession>A0AAP4BSJ6</accession>
<keyword evidence="2" id="KW-0812">Transmembrane</keyword>
<dbReference type="EMBL" id="JASNVP010000003">
    <property type="protein sequence ID" value="MDK4325587.1"/>
    <property type="molecule type" value="Genomic_DNA"/>
</dbReference>
<evidence type="ECO:0000256" key="2">
    <source>
        <dbReference type="SAM" id="Phobius"/>
    </source>
</evidence>
<organism evidence="3 4">
    <name type="scientific">Corynebacterium propinquum</name>
    <dbReference type="NCBI Taxonomy" id="43769"/>
    <lineage>
        <taxon>Bacteria</taxon>
        <taxon>Bacillati</taxon>
        <taxon>Actinomycetota</taxon>
        <taxon>Actinomycetes</taxon>
        <taxon>Mycobacteriales</taxon>
        <taxon>Corynebacteriaceae</taxon>
        <taxon>Corynebacterium</taxon>
    </lineage>
</organism>
<keyword evidence="2" id="KW-0472">Membrane</keyword>
<reference evidence="3" key="1">
    <citation type="submission" date="2023-05" db="EMBL/GenBank/DDBJ databases">
        <title>Metabolic capabilities are highly conserved among human nasal-associated Corynebacterium species in pangenomic analyses.</title>
        <authorList>
            <person name="Tran T.H."/>
            <person name="Roberts A.Q."/>
            <person name="Escapa I.F."/>
            <person name="Gao W."/>
            <person name="Conlan S."/>
            <person name="Kong H."/>
            <person name="Segre J.A."/>
            <person name="Kelly M.S."/>
            <person name="Lemon K.P."/>
        </authorList>
    </citation>
    <scope>NUCLEOTIDE SEQUENCE</scope>
    <source>
        <strain evidence="3">KPL2654</strain>
    </source>
</reference>
<evidence type="ECO:0000313" key="4">
    <source>
        <dbReference type="Proteomes" id="UP001226160"/>
    </source>
</evidence>
<dbReference type="Proteomes" id="UP001226160">
    <property type="component" value="Unassembled WGS sequence"/>
</dbReference>
<feature type="region of interest" description="Disordered" evidence="1">
    <location>
        <begin position="114"/>
        <end position="151"/>
    </location>
</feature>
<keyword evidence="2" id="KW-1133">Transmembrane helix</keyword>
<gene>
    <name evidence="3" type="ORF">QPX54_03530</name>
</gene>
<dbReference type="NCBIfam" id="TIGR03544">
    <property type="entry name" value="DivI1A_domain"/>
    <property type="match status" value="1"/>
</dbReference>
<proteinExistence type="predicted"/>
<evidence type="ECO:0000313" key="3">
    <source>
        <dbReference type="EMBL" id="MDK4325587.1"/>
    </source>
</evidence>